<comment type="similarity">
    <text evidence="3">Belongs to the class-I pyridoxal-phosphate-dependent aminotransferase family.</text>
</comment>
<organism evidence="5 6">
    <name type="scientific">Williamsia phyllosphaerae</name>
    <dbReference type="NCBI Taxonomy" id="885042"/>
    <lineage>
        <taxon>Bacteria</taxon>
        <taxon>Bacillati</taxon>
        <taxon>Actinomycetota</taxon>
        <taxon>Actinomycetes</taxon>
        <taxon>Mycobacteriales</taxon>
        <taxon>Nocardiaceae</taxon>
        <taxon>Williamsia</taxon>
    </lineage>
</organism>
<dbReference type="InterPro" id="IPR015421">
    <property type="entry name" value="PyrdxlP-dep_Trfase_major"/>
</dbReference>
<evidence type="ECO:0000259" key="4">
    <source>
        <dbReference type="Pfam" id="PF00155"/>
    </source>
</evidence>
<dbReference type="InterPro" id="IPR004839">
    <property type="entry name" value="Aminotransferase_I/II_large"/>
</dbReference>
<accession>A0ABQ1UYL0</accession>
<keyword evidence="3 5" id="KW-0032">Aminotransferase</keyword>
<dbReference type="PANTHER" id="PTHR42885">
    <property type="entry name" value="HISTIDINOL-PHOSPHATE AMINOTRANSFERASE-RELATED"/>
    <property type="match status" value="1"/>
</dbReference>
<dbReference type="InterPro" id="IPR004838">
    <property type="entry name" value="NHTrfase_class1_PyrdxlP-BS"/>
</dbReference>
<feature type="domain" description="Aminotransferase class I/classII large" evidence="4">
    <location>
        <begin position="60"/>
        <end position="364"/>
    </location>
</feature>
<dbReference type="Pfam" id="PF00155">
    <property type="entry name" value="Aminotran_1_2"/>
    <property type="match status" value="1"/>
</dbReference>
<dbReference type="InterPro" id="IPR015422">
    <property type="entry name" value="PyrdxlP-dep_Trfase_small"/>
</dbReference>
<dbReference type="CDD" id="cd00609">
    <property type="entry name" value="AAT_like"/>
    <property type="match status" value="1"/>
</dbReference>
<reference evidence="6" key="1">
    <citation type="journal article" date="2019" name="Int. J. Syst. Evol. Microbiol.">
        <title>The Global Catalogue of Microorganisms (GCM) 10K type strain sequencing project: providing services to taxonomists for standard genome sequencing and annotation.</title>
        <authorList>
            <consortium name="The Broad Institute Genomics Platform"/>
            <consortium name="The Broad Institute Genome Sequencing Center for Infectious Disease"/>
            <person name="Wu L."/>
            <person name="Ma J."/>
        </authorList>
    </citation>
    <scope>NUCLEOTIDE SEQUENCE [LARGE SCALE GENOMIC DNA]</scope>
    <source>
        <strain evidence="6">CCM 7855</strain>
    </source>
</reference>
<keyword evidence="6" id="KW-1185">Reference proteome</keyword>
<dbReference type="GO" id="GO:0008483">
    <property type="term" value="F:transaminase activity"/>
    <property type="evidence" value="ECO:0007669"/>
    <property type="project" value="UniProtKB-KW"/>
</dbReference>
<keyword evidence="2" id="KW-0663">Pyridoxal phosphate</keyword>
<dbReference type="NCBIfam" id="NF005915">
    <property type="entry name" value="PRK07908.1"/>
    <property type="match status" value="1"/>
</dbReference>
<dbReference type="EC" id="2.6.1.-" evidence="3"/>
<evidence type="ECO:0000313" key="5">
    <source>
        <dbReference type="EMBL" id="GGF28945.1"/>
    </source>
</evidence>
<comment type="cofactor">
    <cofactor evidence="1 3">
        <name>pyridoxal 5'-phosphate</name>
        <dbReference type="ChEBI" id="CHEBI:597326"/>
    </cofactor>
</comment>
<dbReference type="PANTHER" id="PTHR42885:SF1">
    <property type="entry name" value="THREONINE-PHOSPHATE DECARBOXYLASE"/>
    <property type="match status" value="1"/>
</dbReference>
<name>A0ABQ1UYL0_9NOCA</name>
<sequence length="369" mass="39503">MGGIDGERHRLILPVGWTAVTFGVVRRSEADMDLTALDRHGDIDATAGMVDFAVNVRGATPVWLRDELRHRIDDVARYPSRADELAAVRAVGDTHGRPPSEILLLAGAAEGFALLPNLRPRRVALVQPSFTEPERVLRAAGIAVDQVVLPEPWHLDTADIDDDVDMIVLGNPTNPTSVLHPRSAVEALRRPGRTIVVDEAFADVTVGEPESLASSGFDDVIVIRSVTKTFALAGLRAGYLLAAAPVVARLASTRPHWPMGTLQLAAIEMCLGERGHAHARHEAQTVTTDREAMVAALTEAGVEVCGTPAASFVVVRVADGTSVKNHLAQGGFAVRSCANFVGMTPDHLRLAVRDPATVARLLDAWKDVI</sequence>
<keyword evidence="3" id="KW-0808">Transferase</keyword>
<dbReference type="Gene3D" id="3.40.640.10">
    <property type="entry name" value="Type I PLP-dependent aspartate aminotransferase-like (Major domain)"/>
    <property type="match status" value="1"/>
</dbReference>
<protein>
    <recommendedName>
        <fullName evidence="3">Aminotransferase</fullName>
        <ecNumber evidence="3">2.6.1.-</ecNumber>
    </recommendedName>
</protein>
<gene>
    <name evidence="5" type="ORF">GCM10007298_25990</name>
</gene>
<dbReference type="InterPro" id="IPR015424">
    <property type="entry name" value="PyrdxlP-dep_Trfase"/>
</dbReference>
<evidence type="ECO:0000256" key="3">
    <source>
        <dbReference type="RuleBase" id="RU000481"/>
    </source>
</evidence>
<dbReference type="Proteomes" id="UP000632454">
    <property type="component" value="Unassembled WGS sequence"/>
</dbReference>
<evidence type="ECO:0000256" key="2">
    <source>
        <dbReference type="ARBA" id="ARBA00022898"/>
    </source>
</evidence>
<dbReference type="EMBL" id="BMCS01000001">
    <property type="protein sequence ID" value="GGF28945.1"/>
    <property type="molecule type" value="Genomic_DNA"/>
</dbReference>
<dbReference type="Gene3D" id="3.90.1150.10">
    <property type="entry name" value="Aspartate Aminotransferase, domain 1"/>
    <property type="match status" value="1"/>
</dbReference>
<proteinExistence type="inferred from homology"/>
<comment type="caution">
    <text evidence="5">The sequence shown here is derived from an EMBL/GenBank/DDBJ whole genome shotgun (WGS) entry which is preliminary data.</text>
</comment>
<dbReference type="PROSITE" id="PS00105">
    <property type="entry name" value="AA_TRANSFER_CLASS_1"/>
    <property type="match status" value="1"/>
</dbReference>
<evidence type="ECO:0000313" key="6">
    <source>
        <dbReference type="Proteomes" id="UP000632454"/>
    </source>
</evidence>
<evidence type="ECO:0000256" key="1">
    <source>
        <dbReference type="ARBA" id="ARBA00001933"/>
    </source>
</evidence>
<dbReference type="SUPFAM" id="SSF53383">
    <property type="entry name" value="PLP-dependent transferases"/>
    <property type="match status" value="1"/>
</dbReference>